<feature type="region of interest" description="Disordered" evidence="1">
    <location>
        <begin position="278"/>
        <end position="308"/>
    </location>
</feature>
<dbReference type="CDD" id="cd00254">
    <property type="entry name" value="LT-like"/>
    <property type="match status" value="1"/>
</dbReference>
<protein>
    <submittedName>
        <fullName evidence="3">LysM peptidoglycan-binding domain-containing protein</fullName>
    </submittedName>
</protein>
<gene>
    <name evidence="3" type="ORF">D3791_01770</name>
</gene>
<dbReference type="Pfam" id="PF01476">
    <property type="entry name" value="LysM"/>
    <property type="match status" value="5"/>
</dbReference>
<feature type="compositionally biased region" description="Low complexity" evidence="1">
    <location>
        <begin position="157"/>
        <end position="166"/>
    </location>
</feature>
<feature type="region of interest" description="Disordered" evidence="1">
    <location>
        <begin position="206"/>
        <end position="237"/>
    </location>
</feature>
<dbReference type="Proteomes" id="UP000502331">
    <property type="component" value="Chromosome"/>
</dbReference>
<feature type="domain" description="LysM" evidence="2">
    <location>
        <begin position="365"/>
        <end position="410"/>
    </location>
</feature>
<feature type="domain" description="LysM" evidence="2">
    <location>
        <begin position="165"/>
        <end position="209"/>
    </location>
</feature>
<dbReference type="Gene3D" id="1.10.530.10">
    <property type="match status" value="1"/>
</dbReference>
<dbReference type="Pfam" id="PF01464">
    <property type="entry name" value="SLT"/>
    <property type="match status" value="1"/>
</dbReference>
<feature type="region of interest" description="Disordered" evidence="1">
    <location>
        <begin position="342"/>
        <end position="368"/>
    </location>
</feature>
<dbReference type="CDD" id="cd00118">
    <property type="entry name" value="LysM"/>
    <property type="match status" value="5"/>
</dbReference>
<dbReference type="SUPFAM" id="SSF53955">
    <property type="entry name" value="Lysozyme-like"/>
    <property type="match status" value="1"/>
</dbReference>
<feature type="domain" description="LysM" evidence="2">
    <location>
        <begin position="235"/>
        <end position="279"/>
    </location>
</feature>
<feature type="region of interest" description="Disordered" evidence="1">
    <location>
        <begin position="143"/>
        <end position="166"/>
    </location>
</feature>
<dbReference type="InterPro" id="IPR036779">
    <property type="entry name" value="LysM_dom_sf"/>
</dbReference>
<feature type="compositionally biased region" description="Low complexity" evidence="1">
    <location>
        <begin position="345"/>
        <end position="359"/>
    </location>
</feature>
<evidence type="ECO:0000313" key="3">
    <source>
        <dbReference type="EMBL" id="QIV85960.1"/>
    </source>
</evidence>
<dbReference type="SUPFAM" id="SSF54106">
    <property type="entry name" value="LysM domain"/>
    <property type="match status" value="5"/>
</dbReference>
<accession>A0A6H0SFN0</accession>
<feature type="domain" description="LysM" evidence="2">
    <location>
        <begin position="301"/>
        <end position="345"/>
    </location>
</feature>
<evidence type="ECO:0000256" key="1">
    <source>
        <dbReference type="SAM" id="MobiDB-lite"/>
    </source>
</evidence>
<dbReference type="GO" id="GO:0008932">
    <property type="term" value="F:lytic endotransglycosylase activity"/>
    <property type="evidence" value="ECO:0007669"/>
    <property type="project" value="TreeGrafter"/>
</dbReference>
<keyword evidence="4" id="KW-1185">Reference proteome</keyword>
<dbReference type="SMART" id="SM00257">
    <property type="entry name" value="LysM"/>
    <property type="match status" value="5"/>
</dbReference>
<organism evidence="3 4">
    <name type="scientific">Glutamicibacter mishrai</name>
    <dbReference type="NCBI Taxonomy" id="1775880"/>
    <lineage>
        <taxon>Bacteria</taxon>
        <taxon>Bacillati</taxon>
        <taxon>Actinomycetota</taxon>
        <taxon>Actinomycetes</taxon>
        <taxon>Micrococcales</taxon>
        <taxon>Micrococcaceae</taxon>
        <taxon>Glutamicibacter</taxon>
    </lineage>
</organism>
<feature type="domain" description="LysM" evidence="2">
    <location>
        <begin position="99"/>
        <end position="142"/>
    </location>
</feature>
<feature type="compositionally biased region" description="Low complexity" evidence="1">
    <location>
        <begin position="296"/>
        <end position="307"/>
    </location>
</feature>
<proteinExistence type="predicted"/>
<dbReference type="PROSITE" id="PS51782">
    <property type="entry name" value="LYSM"/>
    <property type="match status" value="5"/>
</dbReference>
<sequence>MPVIFTVYMRIDSMPHESKHVSKHALGVVAGAAIPAAVIGSLALAPAAQAAPVSLPKTSGSLAKAVTPESIKVAEDQIKAHLIASRVSTLGLPAKRDVKEIKIPAGATLSSIAAEYHTSVAELKKLNGLKSDVIIAGKTLKVSGKSSSSKSDKGGSSKHSSAGTKTYTVKNGDTLSAIAGKHNMSLSSLLSKNDISASKVIYPGDKLKVNGSGSSSDSRDSGSKSKSKGSSSGSATYTVKSGDTLGSIAVKHNMSLSSLLSKNNISASKVIFPGDKLKINGSAKSNDSKSSDKKSSSSNTSSYTVKSGDTLSGIASKHDMSLSELLKVNNISSSKRIYPGDKIKVSGGSSSSNSQAPSKPKAKTSTYTVKSGDTLGGIAVKHDMSLKALLDINPEFSASTPLKVGAKLKVSGSSVAPTGDVKQDKIGNTFEGRTYEDHVVRDANANKNYLDSIDVPGRSEMQALVRSTAQSMGVDPALAMAHAYQESGFNMRAVSPANAVGVMQVLPSTSDWIASRIGQDLNVLNPRDNVVAGVAVIAYNLDNTDDLDTAIAAYYQGLAGVNKNGMYEDTKRYVASIKAHMKNYR</sequence>
<name>A0A6H0SFN0_9MICC</name>
<dbReference type="EMBL" id="CP032549">
    <property type="protein sequence ID" value="QIV85960.1"/>
    <property type="molecule type" value="Genomic_DNA"/>
</dbReference>
<dbReference type="InterPro" id="IPR018392">
    <property type="entry name" value="LysM"/>
</dbReference>
<dbReference type="Gene3D" id="3.10.350.10">
    <property type="entry name" value="LysM domain"/>
    <property type="match status" value="5"/>
</dbReference>
<dbReference type="InterPro" id="IPR023346">
    <property type="entry name" value="Lysozyme-like_dom_sf"/>
</dbReference>
<dbReference type="PANTHER" id="PTHR33734">
    <property type="entry name" value="LYSM DOMAIN-CONTAINING GPI-ANCHORED PROTEIN 2"/>
    <property type="match status" value="1"/>
</dbReference>
<feature type="compositionally biased region" description="Basic and acidic residues" evidence="1">
    <location>
        <begin position="286"/>
        <end position="295"/>
    </location>
</feature>
<evidence type="ECO:0000259" key="2">
    <source>
        <dbReference type="PROSITE" id="PS51782"/>
    </source>
</evidence>
<reference evidence="3 4" key="1">
    <citation type="submission" date="2018-09" db="EMBL/GenBank/DDBJ databases">
        <title>Glutamicibacter mishrai S5-52T (LMG 29155T = KCTC 39846T).</title>
        <authorList>
            <person name="Das S.K."/>
        </authorList>
    </citation>
    <scope>NUCLEOTIDE SEQUENCE [LARGE SCALE GENOMIC DNA]</scope>
    <source>
        <strain evidence="3 4">S5-52</strain>
    </source>
</reference>
<evidence type="ECO:0000313" key="4">
    <source>
        <dbReference type="Proteomes" id="UP000502331"/>
    </source>
</evidence>
<dbReference type="AlphaFoldDB" id="A0A6H0SFN0"/>
<dbReference type="InterPro" id="IPR008258">
    <property type="entry name" value="Transglycosylase_SLT_dom_1"/>
</dbReference>
<dbReference type="PANTHER" id="PTHR33734:SF22">
    <property type="entry name" value="MEMBRANE-BOUND LYTIC MUREIN TRANSGLYCOSYLASE D"/>
    <property type="match status" value="1"/>
</dbReference>